<dbReference type="PANTHER" id="PTHR48098:SF6">
    <property type="entry name" value="FERRI-BACILLIBACTIN ESTERASE BESA"/>
    <property type="match status" value="1"/>
</dbReference>
<evidence type="ECO:0000313" key="2">
    <source>
        <dbReference type="Proteomes" id="UP000477680"/>
    </source>
</evidence>
<dbReference type="SUPFAM" id="SSF53474">
    <property type="entry name" value="alpha/beta-Hydrolases"/>
    <property type="match status" value="1"/>
</dbReference>
<dbReference type="Proteomes" id="UP000477680">
    <property type="component" value="Chromosome"/>
</dbReference>
<dbReference type="InterPro" id="IPR029058">
    <property type="entry name" value="AB_hydrolase_fold"/>
</dbReference>
<evidence type="ECO:0000313" key="1">
    <source>
        <dbReference type="EMBL" id="QIB67301.1"/>
    </source>
</evidence>
<name>A0A6C0U5A8_9GAMM</name>
<accession>A0A6C0U5A8</accession>
<reference evidence="1 2" key="1">
    <citation type="submission" date="2020-02" db="EMBL/GenBank/DDBJ databases">
        <title>Genome sequencing for Kineobactrum sp. M2.</title>
        <authorList>
            <person name="Park S.-J."/>
        </authorList>
    </citation>
    <scope>NUCLEOTIDE SEQUENCE [LARGE SCALE GENOMIC DNA]</scope>
    <source>
        <strain evidence="1 2">M2</strain>
    </source>
</reference>
<organism evidence="1 2">
    <name type="scientific">Kineobactrum salinum</name>
    <dbReference type="NCBI Taxonomy" id="2708301"/>
    <lineage>
        <taxon>Bacteria</taxon>
        <taxon>Pseudomonadati</taxon>
        <taxon>Pseudomonadota</taxon>
        <taxon>Gammaproteobacteria</taxon>
        <taxon>Cellvibrionales</taxon>
        <taxon>Halieaceae</taxon>
        <taxon>Kineobactrum</taxon>
    </lineage>
</organism>
<dbReference type="InterPro" id="IPR050583">
    <property type="entry name" value="Mycobacterial_A85_antigen"/>
</dbReference>
<dbReference type="KEGG" id="kim:G3T16_19770"/>
<dbReference type="Gene3D" id="3.40.50.1820">
    <property type="entry name" value="alpha/beta hydrolase"/>
    <property type="match status" value="1"/>
</dbReference>
<dbReference type="Pfam" id="PF00756">
    <property type="entry name" value="Esterase"/>
    <property type="match status" value="1"/>
</dbReference>
<dbReference type="InterPro" id="IPR000801">
    <property type="entry name" value="Esterase-like"/>
</dbReference>
<dbReference type="AlphaFoldDB" id="A0A6C0U5A8"/>
<gene>
    <name evidence="1" type="ORF">G3T16_19770</name>
</gene>
<dbReference type="GO" id="GO:0016787">
    <property type="term" value="F:hydrolase activity"/>
    <property type="evidence" value="ECO:0007669"/>
    <property type="project" value="UniProtKB-KW"/>
</dbReference>
<keyword evidence="1" id="KW-0378">Hydrolase</keyword>
<sequence length="346" mass="39247">MAPILHGPRYRENEELWESERMMSDPGDGLLKIALFSGVALYTLQKPGNGTELLKAWHCFRVFLQPRYVLPEGDLARIKILSVWLLLLFGATVQANPLQLPQIKVVPIQDSALGRDYELYVKLPKDYDVNTDQTHPVIYIADARWHMEIISGSIEHLVQDAILVGISWEKGIPAQQSRMRDYTPDKYTGEDYKHPTGQAREHLAFLQNDVFKYVESEYKVDPTRRTYFGYSVSGTFGSYILLTRPKTFRNYIIGSPAPLFSGQFAHEYTPISQATPESLDANVFVSVGSDETPKYVENAFSLVRFLKSRKSDTSQVEFKVIESADHGFAFPMSGMQGLYWLAGISD</sequence>
<keyword evidence="2" id="KW-1185">Reference proteome</keyword>
<dbReference type="PANTHER" id="PTHR48098">
    <property type="entry name" value="ENTEROCHELIN ESTERASE-RELATED"/>
    <property type="match status" value="1"/>
</dbReference>
<proteinExistence type="predicted"/>
<dbReference type="EMBL" id="CP048711">
    <property type="protein sequence ID" value="QIB67301.1"/>
    <property type="molecule type" value="Genomic_DNA"/>
</dbReference>
<protein>
    <submittedName>
        <fullName evidence="1">Alpha/beta hydrolase</fullName>
    </submittedName>
</protein>